<dbReference type="PANTHER" id="PTHR21568:SF0">
    <property type="entry name" value="TRNA PSEUDOURIDINE SYNTHASE PUS10"/>
    <property type="match status" value="1"/>
</dbReference>
<dbReference type="GO" id="GO:0031119">
    <property type="term" value="P:tRNA pseudouridine synthesis"/>
    <property type="evidence" value="ECO:0007669"/>
    <property type="project" value="TreeGrafter"/>
</dbReference>
<dbReference type="Proteomes" id="UP001211065">
    <property type="component" value="Unassembled WGS sequence"/>
</dbReference>
<feature type="domain" description="Pus10-like C-terminal" evidence="5">
    <location>
        <begin position="200"/>
        <end position="452"/>
    </location>
</feature>
<dbReference type="Gene3D" id="3.30.70.2510">
    <property type="match status" value="1"/>
</dbReference>
<evidence type="ECO:0000259" key="4">
    <source>
        <dbReference type="Pfam" id="PF21237"/>
    </source>
</evidence>
<evidence type="ECO:0000313" key="7">
    <source>
        <dbReference type="Proteomes" id="UP001211065"/>
    </source>
</evidence>
<gene>
    <name evidence="6" type="primary">PUS10</name>
    <name evidence="6" type="ORF">HK099_006648</name>
</gene>
<evidence type="ECO:0000256" key="1">
    <source>
        <dbReference type="ARBA" id="ARBA00012787"/>
    </source>
</evidence>
<dbReference type="InterPro" id="IPR048741">
    <property type="entry name" value="Pus10-like_C"/>
</dbReference>
<evidence type="ECO:0000313" key="6">
    <source>
        <dbReference type="EMBL" id="KAJ3225510.1"/>
    </source>
</evidence>
<dbReference type="PANTHER" id="PTHR21568">
    <property type="entry name" value="TRNA PSEUDOURIDINE SYNTHASE PUS10"/>
    <property type="match status" value="1"/>
</dbReference>
<dbReference type="EC" id="5.4.99.25" evidence="1"/>
<comment type="caution">
    <text evidence="6">The sequence shown here is derived from an EMBL/GenBank/DDBJ whole genome shotgun (WGS) entry which is preliminary data.</text>
</comment>
<dbReference type="EMBL" id="JADGJW010000059">
    <property type="protein sequence ID" value="KAJ3225510.1"/>
    <property type="molecule type" value="Genomic_DNA"/>
</dbReference>
<dbReference type="GO" id="GO:0160148">
    <property type="term" value="F:tRNA pseudouridine(55) synthase activity"/>
    <property type="evidence" value="ECO:0007669"/>
    <property type="project" value="UniProtKB-EC"/>
</dbReference>
<organism evidence="6 7">
    <name type="scientific">Clydaea vesicula</name>
    <dbReference type="NCBI Taxonomy" id="447962"/>
    <lineage>
        <taxon>Eukaryota</taxon>
        <taxon>Fungi</taxon>
        <taxon>Fungi incertae sedis</taxon>
        <taxon>Chytridiomycota</taxon>
        <taxon>Chytridiomycota incertae sedis</taxon>
        <taxon>Chytridiomycetes</taxon>
        <taxon>Lobulomycetales</taxon>
        <taxon>Lobulomycetaceae</taxon>
        <taxon>Clydaea</taxon>
    </lineage>
</organism>
<name>A0AAD5U9W2_9FUNG</name>
<evidence type="ECO:0000256" key="3">
    <source>
        <dbReference type="ARBA" id="ARBA00023235"/>
    </source>
</evidence>
<dbReference type="InterPro" id="IPR039894">
    <property type="entry name" value="Pus10-like"/>
</dbReference>
<sequence length="474" mass="54387">MSLMFKCMNIIVIKTLMKDEKIKILALDEEILSKTEKSLQKANFNGLSSFFTSITVPATLAVRQRSISLYLKEKLSGNTLPEVVEVRDVVKQILGELLPNKLNLKFEKKCSFMVEFKFEHKESFFDDFDWMQKIEKSEFRVKKSRKRRDEIVYHGLSNEKILNAAKKLDYEDFVNAKQCPPTKVSTPCEVSIDFAHEQIYIAGRYNKLKRHISNSPWLINGKLKVPDSVESLMSSELQELFKCERFKFSSAGREDSDVLMLGNGRPFYFELIKPRNLVVTPFELKEIEDKLNQKNEGKIFLRDLQISSKEGVVTLKESASTKCKSYSVLIKLSSRPSEDMLEKLNSLTDVVISQKNPSRVPRRADIVRDKIIHSLQINESKEEMNHPETLNFVNSNGKILDSEMICRLDLKTSAGTYVKEFVHGDEGRTSPNLSDLLQIDKAEVIALDVTKVFLDWPESKGKGPEFGRDVEFKS</sequence>
<proteinExistence type="predicted"/>
<keyword evidence="2" id="KW-0819">tRNA processing</keyword>
<dbReference type="AlphaFoldDB" id="A0AAD5U9W2"/>
<dbReference type="Pfam" id="PF21238">
    <property type="entry name" value="Pus10_C"/>
    <property type="match status" value="1"/>
</dbReference>
<evidence type="ECO:0000256" key="2">
    <source>
        <dbReference type="ARBA" id="ARBA00022694"/>
    </source>
</evidence>
<protein>
    <recommendedName>
        <fullName evidence="1">tRNA pseudouridine(55) synthase</fullName>
        <ecNumber evidence="1">5.4.99.25</ecNumber>
    </recommendedName>
</protein>
<keyword evidence="7" id="KW-1185">Reference proteome</keyword>
<dbReference type="Pfam" id="PF21237">
    <property type="entry name" value="Pus10_N_euk"/>
    <property type="match status" value="1"/>
</dbReference>
<reference evidence="6" key="1">
    <citation type="submission" date="2020-05" db="EMBL/GenBank/DDBJ databases">
        <title>Phylogenomic resolution of chytrid fungi.</title>
        <authorList>
            <person name="Stajich J.E."/>
            <person name="Amses K."/>
            <person name="Simmons R."/>
            <person name="Seto K."/>
            <person name="Myers J."/>
            <person name="Bonds A."/>
            <person name="Quandt C.A."/>
            <person name="Barry K."/>
            <person name="Liu P."/>
            <person name="Grigoriev I."/>
            <person name="Longcore J.E."/>
            <person name="James T.Y."/>
        </authorList>
    </citation>
    <scope>NUCLEOTIDE SEQUENCE</scope>
    <source>
        <strain evidence="6">JEL0476</strain>
    </source>
</reference>
<dbReference type="Gene3D" id="3.30.70.3190">
    <property type="match status" value="1"/>
</dbReference>
<accession>A0AAD5U9W2</accession>
<feature type="domain" description="Pus10 N-terminal eukaryotes" evidence="4">
    <location>
        <begin position="28"/>
        <end position="190"/>
    </location>
</feature>
<dbReference type="InterPro" id="IPR048742">
    <property type="entry name" value="Pus10_N_euk"/>
</dbReference>
<keyword evidence="3" id="KW-0413">Isomerase</keyword>
<dbReference type="FunFam" id="3.30.70.2510:FF:000001">
    <property type="entry name" value="tRNA pseudouridine synthase Pus10"/>
    <property type="match status" value="1"/>
</dbReference>
<evidence type="ECO:0000259" key="5">
    <source>
        <dbReference type="Pfam" id="PF21238"/>
    </source>
</evidence>